<feature type="coiled-coil region" evidence="1">
    <location>
        <begin position="14"/>
        <end position="41"/>
    </location>
</feature>
<organism evidence="3 4">
    <name type="scientific">Haemonchus contortus</name>
    <name type="common">Barber pole worm</name>
    <dbReference type="NCBI Taxonomy" id="6289"/>
    <lineage>
        <taxon>Eukaryota</taxon>
        <taxon>Metazoa</taxon>
        <taxon>Ecdysozoa</taxon>
        <taxon>Nematoda</taxon>
        <taxon>Chromadorea</taxon>
        <taxon>Rhabditida</taxon>
        <taxon>Rhabditina</taxon>
        <taxon>Rhabditomorpha</taxon>
        <taxon>Strongyloidea</taxon>
        <taxon>Trichostrongylidae</taxon>
        <taxon>Haemonchus</taxon>
    </lineage>
</organism>
<protein>
    <submittedName>
        <fullName evidence="4">Reverse transcriptase domain-containing protein</fullName>
    </submittedName>
</protein>
<keyword evidence="1" id="KW-0175">Coiled coil</keyword>
<feature type="signal peptide" evidence="2">
    <location>
        <begin position="1"/>
        <end position="20"/>
    </location>
</feature>
<evidence type="ECO:0000256" key="2">
    <source>
        <dbReference type="SAM" id="SignalP"/>
    </source>
</evidence>
<name>A0A7I4YCH1_HAECO</name>
<reference evidence="4" key="1">
    <citation type="submission" date="2020-12" db="UniProtKB">
        <authorList>
            <consortium name="WormBaseParasite"/>
        </authorList>
    </citation>
    <scope>IDENTIFICATION</scope>
    <source>
        <strain evidence="4">MHco3</strain>
    </source>
</reference>
<keyword evidence="3" id="KW-1185">Reference proteome</keyword>
<proteinExistence type="predicted"/>
<sequence>MGGPLKTILLAIDIALLAESKEELQDKLQKLQKVLADDGLRLNVKKTSQLNRGVEQKCLIELANDSFHE</sequence>
<feature type="chain" id="PRO_5029855870" evidence="2">
    <location>
        <begin position="21"/>
        <end position="69"/>
    </location>
</feature>
<dbReference type="Proteomes" id="UP000025227">
    <property type="component" value="Unplaced"/>
</dbReference>
<evidence type="ECO:0000313" key="3">
    <source>
        <dbReference type="Proteomes" id="UP000025227"/>
    </source>
</evidence>
<accession>A0A7I4YCH1</accession>
<dbReference type="WBParaSite" id="HCON_00077430-00001">
    <property type="protein sequence ID" value="HCON_00077430-00001"/>
    <property type="gene ID" value="HCON_00077430"/>
</dbReference>
<evidence type="ECO:0000256" key="1">
    <source>
        <dbReference type="SAM" id="Coils"/>
    </source>
</evidence>
<dbReference type="AlphaFoldDB" id="A0A7I4YCH1"/>
<dbReference type="OMA" id="GVEQKCL"/>
<evidence type="ECO:0000313" key="4">
    <source>
        <dbReference type="WBParaSite" id="HCON_00077430-00001"/>
    </source>
</evidence>
<keyword evidence="2" id="KW-0732">Signal</keyword>